<keyword evidence="2" id="KW-1185">Reference proteome</keyword>
<evidence type="ECO:0000313" key="2">
    <source>
        <dbReference type="Proteomes" id="UP000050488"/>
    </source>
</evidence>
<reference evidence="1 2" key="1">
    <citation type="submission" date="2015-10" db="EMBL/GenBank/DDBJ databases">
        <title>Corynebacteirum lowii and Corynebacterium oculi species nova, derived from human clinical disease and and emended description of Corynebacterium mastiditis.</title>
        <authorList>
            <person name="Bernard K."/>
            <person name="Pacheco A.L."/>
            <person name="Mcdougall C."/>
            <person name="Burtx T."/>
            <person name="Weibe D."/>
            <person name="Tyler S."/>
            <person name="Olson A.B."/>
            <person name="Cnockaert M."/>
            <person name="Eguchi H."/>
            <person name="Kuwahara T."/>
            <person name="Nakayama-Imaohji H."/>
            <person name="Boudewijins M."/>
            <person name="Van Hoecke F."/>
            <person name="Bernier A.-M."/>
            <person name="Vandamme P."/>
        </authorList>
    </citation>
    <scope>NUCLEOTIDE SEQUENCE [LARGE SCALE GENOMIC DNA]</scope>
    <source>
        <strain evidence="1 2">NML 130206</strain>
    </source>
</reference>
<dbReference type="Proteomes" id="UP000050488">
    <property type="component" value="Unassembled WGS sequence"/>
</dbReference>
<organism evidence="1 2">
    <name type="scientific">Corynebacterium lowii</name>
    <dbReference type="NCBI Taxonomy" id="1544413"/>
    <lineage>
        <taxon>Bacteria</taxon>
        <taxon>Bacillati</taxon>
        <taxon>Actinomycetota</taxon>
        <taxon>Actinomycetes</taxon>
        <taxon>Mycobacteriales</taxon>
        <taxon>Corynebacteriaceae</taxon>
        <taxon>Corynebacterium</taxon>
    </lineage>
</organism>
<sequence>MNELRLPEVFLHRLRATTTHFPGAMPHLPGSSLTAQALRAATASWEHSLLRAAEARQRLLGDLTLFCSRAQATDESMAQCLR</sequence>
<dbReference type="EMBL" id="LKEV01000004">
    <property type="protein sequence ID" value="KQB86109.1"/>
    <property type="molecule type" value="Genomic_DNA"/>
</dbReference>
<proteinExistence type="predicted"/>
<name>A0A0Q1AHG2_9CORY</name>
<dbReference type="STRING" id="1544413.Clow_01462"/>
<protein>
    <submittedName>
        <fullName evidence="1">Uncharacterized protein</fullName>
    </submittedName>
</protein>
<evidence type="ECO:0000313" key="1">
    <source>
        <dbReference type="EMBL" id="KQB86109.1"/>
    </source>
</evidence>
<dbReference type="AlphaFoldDB" id="A0A0Q1AHG2"/>
<accession>A0A0Q1AHG2</accession>
<dbReference type="PATRIC" id="fig|1544413.3.peg.1464"/>
<comment type="caution">
    <text evidence="1">The sequence shown here is derived from an EMBL/GenBank/DDBJ whole genome shotgun (WGS) entry which is preliminary data.</text>
</comment>
<dbReference type="RefSeq" id="WP_156334743.1">
    <property type="nucleotide sequence ID" value="NZ_JAUSQY010000001.1"/>
</dbReference>
<gene>
    <name evidence="1" type="ORF">Clow_01462</name>
</gene>